<organism evidence="1 2">
    <name type="scientific">Nostoc piscinale CENA21</name>
    <dbReference type="NCBI Taxonomy" id="224013"/>
    <lineage>
        <taxon>Bacteria</taxon>
        <taxon>Bacillati</taxon>
        <taxon>Cyanobacteriota</taxon>
        <taxon>Cyanophyceae</taxon>
        <taxon>Nostocales</taxon>
        <taxon>Nostocaceae</taxon>
        <taxon>Nostoc</taxon>
    </lineage>
</organism>
<reference evidence="2" key="1">
    <citation type="submission" date="2015-07" db="EMBL/GenBank/DDBJ databases">
        <title>Genome Of Nitrogen-Fixing Cyanobacterium Nostoc piscinale CENA21 From Solimoes/Amazon River Floodplain Sediments And Comparative Genomics To Uncover Biosynthetic Natural Products Potential.</title>
        <authorList>
            <person name="Leao T.F."/>
            <person name="Leao P.N."/>
            <person name="Guimaraes P.I."/>
            <person name="de Melo A.G.C."/>
            <person name="Ramos R.T.J."/>
            <person name="Silva A."/>
            <person name="Fiore M.F."/>
            <person name="Schneider M.P.C."/>
        </authorList>
    </citation>
    <scope>NUCLEOTIDE SEQUENCE [LARGE SCALE GENOMIC DNA]</scope>
    <source>
        <strain evidence="2">CENA21</strain>
    </source>
</reference>
<dbReference type="AlphaFoldDB" id="A0A0M4TPH0"/>
<dbReference type="EMBL" id="CP012036">
    <property type="protein sequence ID" value="ALF55886.1"/>
    <property type="molecule type" value="Genomic_DNA"/>
</dbReference>
<reference evidence="1 2" key="2">
    <citation type="journal article" date="2016" name="Genome Announc.">
        <title>Draft Genome Sequence of the N2-Fixing Cyanobacterium Nostoc piscinale CENA21, Isolated from the Brazilian Amazon Floodplain.</title>
        <authorList>
            <person name="Leao T."/>
            <person name="Guimaraes P.I."/>
            <person name="de Melo A.G."/>
            <person name="Ramos R.T."/>
            <person name="Leao P.N."/>
            <person name="Silva A."/>
            <person name="Fiore M.F."/>
            <person name="Schneider M.P."/>
        </authorList>
    </citation>
    <scope>NUCLEOTIDE SEQUENCE [LARGE SCALE GENOMIC DNA]</scope>
    <source>
        <strain evidence="1 2">CENA21</strain>
    </source>
</reference>
<gene>
    <name evidence="1" type="ORF">ACX27_28465</name>
</gene>
<sequence>MPEIIQIPVELTHFKLPEAVQERLQVLLARQDTGEMLTHAEQREAEGLVELAEFLSLLHLRSQRVMQQG</sequence>
<dbReference type="OrthoDB" id="465542at2"/>
<keyword evidence="2" id="KW-1185">Reference proteome</keyword>
<proteinExistence type="predicted"/>
<evidence type="ECO:0000313" key="2">
    <source>
        <dbReference type="Proteomes" id="UP000062645"/>
    </source>
</evidence>
<evidence type="ECO:0000313" key="1">
    <source>
        <dbReference type="EMBL" id="ALF55886.1"/>
    </source>
</evidence>
<dbReference type="PATRIC" id="fig|224013.5.peg.6801"/>
<accession>A0A0M4TPH0</accession>
<dbReference type="RefSeq" id="WP_062297491.1">
    <property type="nucleotide sequence ID" value="NZ_CP012036.1"/>
</dbReference>
<protein>
    <submittedName>
        <fullName evidence="1">Uncharacterized protein</fullName>
    </submittedName>
</protein>
<dbReference type="STRING" id="224013.ACX27_28465"/>
<dbReference type="KEGG" id="npz:ACX27_28465"/>
<name>A0A0M4TPH0_9NOSO</name>
<dbReference type="Proteomes" id="UP000062645">
    <property type="component" value="Chromosome"/>
</dbReference>